<dbReference type="InterPro" id="IPR036872">
    <property type="entry name" value="CH_dom_sf"/>
</dbReference>
<sequence>MEMDGTQLLLNDEGEAQEELLFEDMSPKNEGKTTEDIRSTQITYLSLNNTLRMHSRAARGGATAASGAGAAANPASIKERLLGWCQQATQGYKYVNVTNFSSSWADGMAFCALVHHYLPNSINYDALNPKDRRRNFEIAFKAAEDNGCAPLLDVNDMIEMGDKPDWKCVFTYIQSLYKHFVMMPQAMAARAAATQAGNH</sequence>
<dbReference type="InterPro" id="IPR050540">
    <property type="entry name" value="F-actin_Monoox_Mical"/>
</dbReference>
<dbReference type="AlphaFoldDB" id="A0A813YB45"/>
<protein>
    <recommendedName>
        <fullName evidence="4">Calponin-homology (CH) domain-containing protein</fullName>
    </recommendedName>
</protein>
<dbReference type="Gene3D" id="1.10.418.10">
    <property type="entry name" value="Calponin-like domain"/>
    <property type="match status" value="1"/>
</dbReference>
<dbReference type="SMART" id="SM00033">
    <property type="entry name" value="CH"/>
    <property type="match status" value="1"/>
</dbReference>
<dbReference type="Proteomes" id="UP000663852">
    <property type="component" value="Unassembled WGS sequence"/>
</dbReference>
<comment type="similarity">
    <text evidence="3">Belongs to the smoothelin family.</text>
</comment>
<evidence type="ECO:0000313" key="6">
    <source>
        <dbReference type="Proteomes" id="UP000663852"/>
    </source>
</evidence>
<name>A0A813YB45_ADIRI</name>
<evidence type="ECO:0000259" key="4">
    <source>
        <dbReference type="PROSITE" id="PS50021"/>
    </source>
</evidence>
<dbReference type="OrthoDB" id="21607at2759"/>
<comment type="caution">
    <text evidence="5">The sequence shown here is derived from an EMBL/GenBank/DDBJ whole genome shotgun (WGS) entry which is preliminary data.</text>
</comment>
<dbReference type="Pfam" id="PF00307">
    <property type="entry name" value="CH"/>
    <property type="match status" value="1"/>
</dbReference>
<accession>A0A813YB45</accession>
<proteinExistence type="inferred from homology"/>
<keyword evidence="1" id="KW-0597">Phosphoprotein</keyword>
<organism evidence="5 6">
    <name type="scientific">Adineta ricciae</name>
    <name type="common">Rotifer</name>
    <dbReference type="NCBI Taxonomy" id="249248"/>
    <lineage>
        <taxon>Eukaryota</taxon>
        <taxon>Metazoa</taxon>
        <taxon>Spiralia</taxon>
        <taxon>Gnathifera</taxon>
        <taxon>Rotifera</taxon>
        <taxon>Eurotatoria</taxon>
        <taxon>Bdelloidea</taxon>
        <taxon>Adinetida</taxon>
        <taxon>Adinetidae</taxon>
        <taxon>Adineta</taxon>
    </lineage>
</organism>
<dbReference type="FunFam" id="1.10.418.10:FF:000009">
    <property type="entry name" value="smoothelin isoform X2"/>
    <property type="match status" value="1"/>
</dbReference>
<dbReference type="PANTHER" id="PTHR23167">
    <property type="entry name" value="CALPONIN HOMOLOGY DOMAIN-CONTAINING PROTEIN DDB_G0272472-RELATED"/>
    <property type="match status" value="1"/>
</dbReference>
<dbReference type="PROSITE" id="PS50021">
    <property type="entry name" value="CH"/>
    <property type="match status" value="1"/>
</dbReference>
<feature type="domain" description="Calponin-homology (CH)" evidence="4">
    <location>
        <begin position="75"/>
        <end position="181"/>
    </location>
</feature>
<evidence type="ECO:0000256" key="2">
    <source>
        <dbReference type="ARBA" id="ARBA00023054"/>
    </source>
</evidence>
<dbReference type="SUPFAM" id="SSF47576">
    <property type="entry name" value="Calponin-homology domain, CH-domain"/>
    <property type="match status" value="1"/>
</dbReference>
<evidence type="ECO:0000256" key="1">
    <source>
        <dbReference type="ARBA" id="ARBA00022553"/>
    </source>
</evidence>
<dbReference type="InterPro" id="IPR001715">
    <property type="entry name" value="CH_dom"/>
</dbReference>
<reference evidence="5" key="1">
    <citation type="submission" date="2021-02" db="EMBL/GenBank/DDBJ databases">
        <authorList>
            <person name="Nowell W R."/>
        </authorList>
    </citation>
    <scope>NUCLEOTIDE SEQUENCE</scope>
</reference>
<dbReference type="EMBL" id="CAJNOJ010000029">
    <property type="protein sequence ID" value="CAF0881721.1"/>
    <property type="molecule type" value="Genomic_DNA"/>
</dbReference>
<keyword evidence="2" id="KW-0175">Coiled coil</keyword>
<evidence type="ECO:0000313" key="5">
    <source>
        <dbReference type="EMBL" id="CAF0881721.1"/>
    </source>
</evidence>
<gene>
    <name evidence="5" type="ORF">EDS130_LOCUS8824</name>
</gene>
<evidence type="ECO:0000256" key="3">
    <source>
        <dbReference type="ARBA" id="ARBA00061655"/>
    </source>
</evidence>
<dbReference type="PANTHER" id="PTHR23167:SF88">
    <property type="entry name" value="CALPONIN-HOMOLOGY (CH) DOMAIN-CONTAINING PROTEIN"/>
    <property type="match status" value="1"/>
</dbReference>